<sequence length="1543" mass="170790">MASHYSSDDAVPPINATAVAVDKDNKNSNYAVRWAIDHLVIASATPYIILIHVKHKNHQSDGEGDNNGHSVFIPYRAYCARKGAQVKEVILDEGDVAKALLEYINCNYLNSIVVGASTRNALTRKFKSGNDVSSSLVKLAPEFCSVYVIQKGKMLSARPAKRPALNTAAPPKQPSSLGLPPYIPADHNEFENGARGQPASRGGWKAPGSEKMPAARERTRSAPNNLSLDINLDMANHTSARPSLSCRTSNADERDLSMPLFGSMDITNQCFDFSSALNSPKESSRQSARDLEAEMRRLKLELKQTMDMYSSACKEAISAKNKAKELSQWKQEEARKFDEVRVAEETALAIVEMEKAKCKAAIEAAEAAQKLAEMEAQRRRQAEMKAKKEAEEKIRALNALAQNDVRYRKYTIEEIEEATEKFTEANKIGEGGYGPVYKGKLDHTPVAIKVLRPDAAQGRKQFQQEVEVLSCLRYPNMVLLLGACPEYGCLVYEYMEYGSLEDRLFRRGNTPPISWRRRFKIASEISITLHFLHQAKPEPLVHRDLKPANILLDRNFVSKISDVGLARLVPPSVADEVTQYHMTAAAGTFCYIDPEYQQTGMLTTKSDIYSLGIVLLQIITAKPAMGLAHHVRRSIEKGTFSEMLDPAVTDWPIEEALAFANLALQCTELRKKDRPDLGTVVVPELNRLRDFGRTGDITPPGFNYSPTRSSAPRPSTSRTSPTSSQMANSRALRFMVGKWIPRSLMAAIFGMIMFSRFTYGDQTVDPETGLICISDCTTCPVICSPPPPPQLEPSGPPPSPLQSPPPAYHSPPQYYYISPPPSPPKQSPLPPPSPPKQCPPSYPSQGAPPPTRFMYFYGMPPAGPVPTTATTGAGVANNSSHPYYYFYASEASSPSSPSSVHVFFLFILLVQLVFSFWTTAPSKVSNELQSSSSRSANLHFPPTHPKPLTGGSEIRKPPLNSELHHQMMESENAADDSSAVASLLPLASASQQPYVSELLSFTLDRLHKEPELLRVDAERIQRQMQEVAVANYRAFIAASDALVSIRNEVSSIDKHLASLLEETPKLMSGCTEFVESAEQILEKRKLNQTLLANHSTLLDLLEIPQLMDTCVRNGNYDEALDLEAFACKLSTMHPKLPVIQALAAEVRQTTQSLLSQLLQKLRSNIQLPECLRIIGYLRRIGVFSEYEMRLQFLRCREAWLTGILEDLDQRNAYEYLKGMINCHRMHLFDVVNQYRAIFADDTSGSEENYDGGLLFSWAMHIITSHLKTLKILLPKITEGGSLSNILDQCMYCAMGLGWVGLDFRGLLPSLFEEAVLNLFSKNMSAAVENFEVVLDSHRWVPLPVVGFSSNSHGDENQDDVTPPSYLMEHPPLAVFVNGVSAAMNDLRPCAPISLKHVLAQELIKGLQAVSDSLLRYNTNRMLKEHESGLFLSLCRAFIEVTFPHCATCFGRCYPGGATLIMDAKNLYDGIGRLLTVATPSRGLPKPVGDGDGNENESEKSVTENGDVPPVENGVSPVVEETDNTNSDEREPKSPTLQTEEETH</sequence>
<feature type="region of interest" description="Disordered" evidence="7">
    <location>
        <begin position="933"/>
        <end position="958"/>
    </location>
</feature>
<feature type="coiled-coil region" evidence="6">
    <location>
        <begin position="281"/>
        <end position="308"/>
    </location>
</feature>
<evidence type="ECO:0000256" key="1">
    <source>
        <dbReference type="ARBA" id="ARBA00000900"/>
    </source>
</evidence>
<dbReference type="InterPro" id="IPR051348">
    <property type="entry name" value="U-box_ubiquitin_ligases"/>
</dbReference>
<evidence type="ECO:0000259" key="8">
    <source>
        <dbReference type="PROSITE" id="PS50011"/>
    </source>
</evidence>
<feature type="region of interest" description="Disordered" evidence="7">
    <location>
        <begin position="186"/>
        <end position="223"/>
    </location>
</feature>
<dbReference type="SUPFAM" id="SSF74788">
    <property type="entry name" value="Cullin repeat-like"/>
    <property type="match status" value="1"/>
</dbReference>
<feature type="region of interest" description="Disordered" evidence="7">
    <location>
        <begin position="819"/>
        <end position="844"/>
    </location>
</feature>
<dbReference type="GO" id="GO:0005524">
    <property type="term" value="F:ATP binding"/>
    <property type="evidence" value="ECO:0007669"/>
    <property type="project" value="UniProtKB-KW"/>
</dbReference>
<evidence type="ECO:0000256" key="6">
    <source>
        <dbReference type="SAM" id="Coils"/>
    </source>
</evidence>
<dbReference type="Gene3D" id="1.10.510.10">
    <property type="entry name" value="Transferase(Phosphotransferase) domain 1"/>
    <property type="match status" value="1"/>
</dbReference>
<dbReference type="GO" id="GO:0017119">
    <property type="term" value="C:Golgi transport complex"/>
    <property type="evidence" value="ECO:0007669"/>
    <property type="project" value="InterPro"/>
</dbReference>
<dbReference type="Gene3D" id="3.30.200.20">
    <property type="entry name" value="Phosphorylase Kinase, domain 1"/>
    <property type="match status" value="1"/>
</dbReference>
<dbReference type="SUPFAM" id="SSF56112">
    <property type="entry name" value="Protein kinase-like (PK-like)"/>
    <property type="match status" value="1"/>
</dbReference>
<evidence type="ECO:0000256" key="2">
    <source>
        <dbReference type="ARBA" id="ARBA00012483"/>
    </source>
</evidence>
<evidence type="ECO:0000313" key="9">
    <source>
        <dbReference type="EMBL" id="RXH91446.1"/>
    </source>
</evidence>
<feature type="coiled-coil region" evidence="6">
    <location>
        <begin position="348"/>
        <end position="400"/>
    </location>
</feature>
<dbReference type="EMBL" id="RDQH01000334">
    <property type="protein sequence ID" value="RXH91446.1"/>
    <property type="molecule type" value="Genomic_DNA"/>
</dbReference>
<keyword evidence="4" id="KW-0833">Ubl conjugation pathway</keyword>
<evidence type="ECO:0000256" key="4">
    <source>
        <dbReference type="ARBA" id="ARBA00022786"/>
    </source>
</evidence>
<dbReference type="InterPro" id="IPR000719">
    <property type="entry name" value="Prot_kinase_dom"/>
</dbReference>
<evidence type="ECO:0000256" key="5">
    <source>
        <dbReference type="ARBA" id="ARBA00022840"/>
    </source>
</evidence>
<gene>
    <name evidence="9" type="ORF">DVH24_020469</name>
</gene>
<dbReference type="InterPro" id="IPR011009">
    <property type="entry name" value="Kinase-like_dom_sf"/>
</dbReference>
<proteinExistence type="predicted"/>
<dbReference type="PROSITE" id="PS50011">
    <property type="entry name" value="PROTEIN_KINASE_DOM"/>
    <property type="match status" value="1"/>
</dbReference>
<evidence type="ECO:0000256" key="7">
    <source>
        <dbReference type="SAM" id="MobiDB-lite"/>
    </source>
</evidence>
<accession>A0A498J8H8</accession>
<dbReference type="CDD" id="cd01989">
    <property type="entry name" value="USP_STK_Ubox_N"/>
    <property type="match status" value="1"/>
</dbReference>
<name>A0A498J8H8_MALDO</name>
<dbReference type="Proteomes" id="UP000290289">
    <property type="component" value="Chromosome 8"/>
</dbReference>
<dbReference type="Pfam" id="PF07714">
    <property type="entry name" value="PK_Tyr_Ser-Thr"/>
    <property type="match status" value="1"/>
</dbReference>
<dbReference type="EC" id="2.3.2.27" evidence="2"/>
<dbReference type="InterPro" id="IPR001245">
    <property type="entry name" value="Ser-Thr/Tyr_kinase_cat_dom"/>
</dbReference>
<dbReference type="PROSITE" id="PS00108">
    <property type="entry name" value="PROTEIN_KINASE_ST"/>
    <property type="match status" value="1"/>
</dbReference>
<protein>
    <recommendedName>
        <fullName evidence="2">RING-type E3 ubiquitin transferase</fullName>
        <ecNumber evidence="2">2.3.2.27</ecNumber>
    </recommendedName>
</protein>
<comment type="caution">
    <text evidence="9">The sequence shown here is derived from an EMBL/GenBank/DDBJ whole genome shotgun (WGS) entry which is preliminary data.</text>
</comment>
<dbReference type="CDD" id="cd14066">
    <property type="entry name" value="STKc_IRAK"/>
    <property type="match status" value="1"/>
</dbReference>
<dbReference type="GO" id="GO:0061630">
    <property type="term" value="F:ubiquitin protein ligase activity"/>
    <property type="evidence" value="ECO:0007669"/>
    <property type="project" value="UniProtKB-EC"/>
</dbReference>
<dbReference type="InterPro" id="IPR008271">
    <property type="entry name" value="Ser/Thr_kinase_AS"/>
</dbReference>
<dbReference type="Pfam" id="PF04124">
    <property type="entry name" value="Dor1"/>
    <property type="match status" value="1"/>
</dbReference>
<dbReference type="STRING" id="3750.A0A498J8H8"/>
<comment type="catalytic activity">
    <reaction evidence="1">
        <text>S-ubiquitinyl-[E2 ubiquitin-conjugating enzyme]-L-cysteine + [acceptor protein]-L-lysine = [E2 ubiquitin-conjugating enzyme]-L-cysteine + N(6)-ubiquitinyl-[acceptor protein]-L-lysine.</text>
        <dbReference type="EC" id="2.3.2.27"/>
    </reaction>
</comment>
<dbReference type="InterPro" id="IPR007255">
    <property type="entry name" value="COG8"/>
</dbReference>
<feature type="region of interest" description="Disordered" evidence="7">
    <location>
        <begin position="1478"/>
        <end position="1543"/>
    </location>
</feature>
<feature type="domain" description="Protein kinase" evidence="8">
    <location>
        <begin position="422"/>
        <end position="685"/>
    </location>
</feature>
<dbReference type="SMART" id="SM00220">
    <property type="entry name" value="S_TKc"/>
    <property type="match status" value="1"/>
</dbReference>
<reference evidence="9 10" key="1">
    <citation type="submission" date="2018-10" db="EMBL/GenBank/DDBJ databases">
        <title>A high-quality apple genome assembly.</title>
        <authorList>
            <person name="Hu J."/>
        </authorList>
    </citation>
    <scope>NUCLEOTIDE SEQUENCE [LARGE SCALE GENOMIC DNA]</scope>
    <source>
        <strain evidence="10">cv. HFTH1</strain>
        <tissue evidence="9">Young leaf</tissue>
    </source>
</reference>
<dbReference type="SUPFAM" id="SSF52402">
    <property type="entry name" value="Adenine nucleotide alpha hydrolases-like"/>
    <property type="match status" value="1"/>
</dbReference>
<dbReference type="InterPro" id="IPR014729">
    <property type="entry name" value="Rossmann-like_a/b/a_fold"/>
</dbReference>
<keyword evidence="10" id="KW-1185">Reference proteome</keyword>
<dbReference type="PANTHER" id="PTHR45647">
    <property type="entry name" value="OS02G0152300 PROTEIN"/>
    <property type="match status" value="1"/>
</dbReference>
<dbReference type="FunFam" id="3.30.200.20:FF:000162">
    <property type="entry name" value="Adenine nucleotide alpha hydrolase-like domain kinase"/>
    <property type="match status" value="1"/>
</dbReference>
<evidence type="ECO:0000256" key="3">
    <source>
        <dbReference type="ARBA" id="ARBA00022741"/>
    </source>
</evidence>
<keyword evidence="6" id="KW-0175">Coiled coil</keyword>
<organism evidence="9 10">
    <name type="scientific">Malus domestica</name>
    <name type="common">Apple</name>
    <name type="synonym">Pyrus malus</name>
    <dbReference type="NCBI Taxonomy" id="3750"/>
    <lineage>
        <taxon>Eukaryota</taxon>
        <taxon>Viridiplantae</taxon>
        <taxon>Streptophyta</taxon>
        <taxon>Embryophyta</taxon>
        <taxon>Tracheophyta</taxon>
        <taxon>Spermatophyta</taxon>
        <taxon>Magnoliopsida</taxon>
        <taxon>eudicotyledons</taxon>
        <taxon>Gunneridae</taxon>
        <taxon>Pentapetalae</taxon>
        <taxon>rosids</taxon>
        <taxon>fabids</taxon>
        <taxon>Rosales</taxon>
        <taxon>Rosaceae</taxon>
        <taxon>Amygdaloideae</taxon>
        <taxon>Maleae</taxon>
        <taxon>Malus</taxon>
    </lineage>
</organism>
<feature type="region of interest" description="Disordered" evidence="7">
    <location>
        <begin position="692"/>
        <end position="727"/>
    </location>
</feature>
<dbReference type="GO" id="GO:0004672">
    <property type="term" value="F:protein kinase activity"/>
    <property type="evidence" value="ECO:0007669"/>
    <property type="project" value="InterPro"/>
</dbReference>
<feature type="compositionally biased region" description="Low complexity" evidence="7">
    <location>
        <begin position="705"/>
        <end position="724"/>
    </location>
</feature>
<dbReference type="PANTHER" id="PTHR45647:SF93">
    <property type="entry name" value="KINASE WITH ADENINE NUCLEOTIDE ALPHA HYDROLASES-LIKE DOMAIN-CONTAINING PROTEIN"/>
    <property type="match status" value="1"/>
</dbReference>
<keyword evidence="3" id="KW-0547">Nucleotide-binding</keyword>
<dbReference type="Gene3D" id="3.40.50.620">
    <property type="entry name" value="HUPs"/>
    <property type="match status" value="1"/>
</dbReference>
<evidence type="ECO:0000313" key="10">
    <source>
        <dbReference type="Proteomes" id="UP000290289"/>
    </source>
</evidence>
<dbReference type="InterPro" id="IPR016159">
    <property type="entry name" value="Cullin_repeat-like_dom_sf"/>
</dbReference>
<keyword evidence="5" id="KW-0067">ATP-binding</keyword>